<dbReference type="EMBL" id="FNBK01000008">
    <property type="protein sequence ID" value="SDF63451.1"/>
    <property type="molecule type" value="Genomic_DNA"/>
</dbReference>
<feature type="transmembrane region" description="Helical" evidence="1">
    <location>
        <begin position="107"/>
        <end position="129"/>
    </location>
</feature>
<keyword evidence="3" id="KW-1185">Reference proteome</keyword>
<accession>A0A1G7MP34</accession>
<dbReference type="AlphaFoldDB" id="A0A1G7MP34"/>
<gene>
    <name evidence="2" type="ORF">SAMN05216218_10816</name>
</gene>
<dbReference type="RefSeq" id="WP_092692086.1">
    <property type="nucleotide sequence ID" value="NZ_FNBK01000008.1"/>
</dbReference>
<feature type="transmembrane region" description="Helical" evidence="1">
    <location>
        <begin position="77"/>
        <end position="100"/>
    </location>
</feature>
<evidence type="ECO:0000256" key="1">
    <source>
        <dbReference type="SAM" id="Phobius"/>
    </source>
</evidence>
<evidence type="ECO:0000313" key="2">
    <source>
        <dbReference type="EMBL" id="SDF63451.1"/>
    </source>
</evidence>
<dbReference type="STRING" id="660518.SAMN05216218_10816"/>
<protein>
    <submittedName>
        <fullName evidence="2">Uncharacterized protein</fullName>
    </submittedName>
</protein>
<keyword evidence="1" id="KW-1133">Transmembrane helix</keyword>
<dbReference type="OrthoDB" id="382535at2157"/>
<feature type="transmembrane region" description="Helical" evidence="1">
    <location>
        <begin position="45"/>
        <end position="65"/>
    </location>
</feature>
<keyword evidence="1" id="KW-0812">Transmembrane</keyword>
<reference evidence="3" key="1">
    <citation type="submission" date="2016-10" db="EMBL/GenBank/DDBJ databases">
        <authorList>
            <person name="Varghese N."/>
            <person name="Submissions S."/>
        </authorList>
    </citation>
    <scope>NUCLEOTIDE SEQUENCE [LARGE SCALE GENOMIC DNA]</scope>
    <source>
        <strain evidence="3">IBRC-M 10760</strain>
    </source>
</reference>
<sequence>MSTDAFLGRYFGWAVTRIELAIATLLPVLGSVVGVAVAEPYVILLGAWIPMIGVGLVLWGGIGALRGTDPAEWLRTVGVGYVFLGTMNAVATGFLILAFWSGFETRIAVALVAGAALATVFLGRGGWFLTVTERGTV</sequence>
<dbReference type="Proteomes" id="UP000199076">
    <property type="component" value="Unassembled WGS sequence"/>
</dbReference>
<feature type="transmembrane region" description="Helical" evidence="1">
    <location>
        <begin position="20"/>
        <end position="38"/>
    </location>
</feature>
<proteinExistence type="predicted"/>
<evidence type="ECO:0000313" key="3">
    <source>
        <dbReference type="Proteomes" id="UP000199076"/>
    </source>
</evidence>
<keyword evidence="1" id="KW-0472">Membrane</keyword>
<organism evidence="2 3">
    <name type="scientific">Halorientalis regularis</name>
    <dbReference type="NCBI Taxonomy" id="660518"/>
    <lineage>
        <taxon>Archaea</taxon>
        <taxon>Methanobacteriati</taxon>
        <taxon>Methanobacteriota</taxon>
        <taxon>Stenosarchaea group</taxon>
        <taxon>Halobacteria</taxon>
        <taxon>Halobacteriales</taxon>
        <taxon>Haloarculaceae</taxon>
        <taxon>Halorientalis</taxon>
    </lineage>
</organism>
<name>A0A1G7MP34_9EURY</name>